<gene>
    <name evidence="4" type="ORF">PHYPSEUDO_002132</name>
</gene>
<feature type="transmembrane region" description="Helical" evidence="2">
    <location>
        <begin position="427"/>
        <end position="450"/>
    </location>
</feature>
<feature type="region of interest" description="Disordered" evidence="1">
    <location>
        <begin position="659"/>
        <end position="678"/>
    </location>
</feature>
<evidence type="ECO:0008006" key="6">
    <source>
        <dbReference type="Google" id="ProtNLM"/>
    </source>
</evidence>
<sequence>MKWTSLPAFARLAALLSLYALDVLDLYAKVAWVGPSESFSFEVVQEHGFELEPLPRPAFLNENVSMPTTELGAELLRASGWTSLYEKCSDLYASKDSKGFDMVKATDCELGSSFAAKRHVAHELVLSASLRADSVAWASCQLLFFHRRPPICQENLVTLFPERYQLLEEEIDPDKMAAIHSMAEAELLRMLNLLSHSHPLSSVICAQGFESTAGPGHYGAALFVCGSPNIFESAFVGEYAASFAELHNALAWLAVDKVNIMGFELVSRQNSRSQFTLREKDGDVVAVEESNTNFATFGHLYVVLLLVDVTLLIAHVRATFDTARMFGWRALLGLNKGADNNGSDKCCDSSWLLLYRSLYRSSTNAGLTIFSALISWLVNFPFAFMWCTDSKRNAYAIVSAVRVWLLVLCLLNSIWSMLVRVHETRAYAVVKFTFVSPLEVLAATAAVVILQTDRLFNVAEVRRQLEGQQGVDKEAFPGRSALSNAYNEEVDGFATTPLQTMRVLFAPLGNVAAESLALVTLILTVKSVYYRRRQLMHENDTTSSVSVVDFDNIDEHLADQAIDHHASAPLITRRRAKLYHRLPLEELLRTPARANSLVRCCFGLDEVEGDGLTYMLPHVYYDFGVIVSDAGYLRTRRGFSTVIHRRLDVERFFAPAENSVSVSPSPLKRQQVSGGHAPKRAKFALNSVPSPVEAIATAHGSPSPPRTRSDLRPTSRSRSMRRRKSMEELLENSSPTF</sequence>
<dbReference type="OrthoDB" id="164535at2759"/>
<accession>A0A8T1VUK1</accession>
<protein>
    <recommendedName>
        <fullName evidence="6">Transmembrane protein</fullName>
    </recommendedName>
</protein>
<dbReference type="AlphaFoldDB" id="A0A8T1VUK1"/>
<feature type="transmembrane region" description="Helical" evidence="2">
    <location>
        <begin position="365"/>
        <end position="382"/>
    </location>
</feature>
<feature type="compositionally biased region" description="Polar residues" evidence="1">
    <location>
        <begin position="659"/>
        <end position="673"/>
    </location>
</feature>
<evidence type="ECO:0000256" key="1">
    <source>
        <dbReference type="SAM" id="MobiDB-lite"/>
    </source>
</evidence>
<evidence type="ECO:0000313" key="4">
    <source>
        <dbReference type="EMBL" id="KAG7384911.1"/>
    </source>
</evidence>
<feature type="signal peptide" evidence="3">
    <location>
        <begin position="1"/>
        <end position="20"/>
    </location>
</feature>
<dbReference type="EMBL" id="JAGDFM010000135">
    <property type="protein sequence ID" value="KAG7384911.1"/>
    <property type="molecule type" value="Genomic_DNA"/>
</dbReference>
<organism evidence="4 5">
    <name type="scientific">Phytophthora pseudosyringae</name>
    <dbReference type="NCBI Taxonomy" id="221518"/>
    <lineage>
        <taxon>Eukaryota</taxon>
        <taxon>Sar</taxon>
        <taxon>Stramenopiles</taxon>
        <taxon>Oomycota</taxon>
        <taxon>Peronosporomycetes</taxon>
        <taxon>Peronosporales</taxon>
        <taxon>Peronosporaceae</taxon>
        <taxon>Phytophthora</taxon>
    </lineage>
</organism>
<feature type="chain" id="PRO_5035921843" description="Transmembrane protein" evidence="3">
    <location>
        <begin position="21"/>
        <end position="737"/>
    </location>
</feature>
<feature type="transmembrane region" description="Helical" evidence="2">
    <location>
        <begin position="300"/>
        <end position="320"/>
    </location>
</feature>
<keyword evidence="2" id="KW-1133">Transmembrane helix</keyword>
<keyword evidence="3" id="KW-0732">Signal</keyword>
<evidence type="ECO:0000313" key="5">
    <source>
        <dbReference type="Proteomes" id="UP000694044"/>
    </source>
</evidence>
<dbReference type="Proteomes" id="UP000694044">
    <property type="component" value="Unassembled WGS sequence"/>
</dbReference>
<name>A0A8T1VUK1_9STRA</name>
<evidence type="ECO:0000256" key="2">
    <source>
        <dbReference type="SAM" id="Phobius"/>
    </source>
</evidence>
<keyword evidence="5" id="KW-1185">Reference proteome</keyword>
<reference evidence="4" key="1">
    <citation type="submission" date="2021-02" db="EMBL/GenBank/DDBJ databases">
        <authorList>
            <person name="Palmer J.M."/>
        </authorList>
    </citation>
    <scope>NUCLEOTIDE SEQUENCE</scope>
    <source>
        <strain evidence="4">SCRP734</strain>
    </source>
</reference>
<evidence type="ECO:0000256" key="3">
    <source>
        <dbReference type="SAM" id="SignalP"/>
    </source>
</evidence>
<proteinExistence type="predicted"/>
<keyword evidence="2" id="KW-0472">Membrane</keyword>
<feature type="transmembrane region" description="Helical" evidence="2">
    <location>
        <begin position="394"/>
        <end position="415"/>
    </location>
</feature>
<feature type="transmembrane region" description="Helical" evidence="2">
    <location>
        <begin position="504"/>
        <end position="525"/>
    </location>
</feature>
<comment type="caution">
    <text evidence="4">The sequence shown here is derived from an EMBL/GenBank/DDBJ whole genome shotgun (WGS) entry which is preliminary data.</text>
</comment>
<keyword evidence="2" id="KW-0812">Transmembrane</keyword>
<feature type="region of interest" description="Disordered" evidence="1">
    <location>
        <begin position="693"/>
        <end position="737"/>
    </location>
</feature>